<dbReference type="AlphaFoldDB" id="A0A3G1KMW0"/>
<dbReference type="KEGG" id="fwa:DCMF_02365"/>
<dbReference type="Proteomes" id="UP000323521">
    <property type="component" value="Chromosome"/>
</dbReference>
<accession>A0A3G1KMW0</accession>
<proteinExistence type="predicted"/>
<evidence type="ECO:0000313" key="2">
    <source>
        <dbReference type="Proteomes" id="UP000323521"/>
    </source>
</evidence>
<keyword evidence="2" id="KW-1185">Reference proteome</keyword>
<protein>
    <submittedName>
        <fullName evidence="1">Uncharacterized protein</fullName>
    </submittedName>
</protein>
<gene>
    <name evidence="1" type="ORF">DCMF_02365</name>
</gene>
<evidence type="ECO:0000313" key="1">
    <source>
        <dbReference type="EMBL" id="ATW23789.1"/>
    </source>
</evidence>
<sequence length="61" mass="6651">MAVKITSQENKYVRGICRGLTPLASTKKKAGVSQKMLLGDKENVLLMERSVFHTVSSLVTG</sequence>
<organism evidence="1 2">
    <name type="scientific">Formimonas warabiya</name>
    <dbReference type="NCBI Taxonomy" id="1761012"/>
    <lineage>
        <taxon>Bacteria</taxon>
        <taxon>Bacillati</taxon>
        <taxon>Bacillota</taxon>
        <taxon>Clostridia</taxon>
        <taxon>Eubacteriales</taxon>
        <taxon>Peptococcaceae</taxon>
        <taxon>Candidatus Formimonas</taxon>
    </lineage>
</organism>
<name>A0A3G1KMW0_FORW1</name>
<reference evidence="1 2" key="1">
    <citation type="submission" date="2016-10" db="EMBL/GenBank/DDBJ databases">
        <title>Complete Genome Sequence of Peptococcaceae strain DCMF.</title>
        <authorList>
            <person name="Edwards R.J."/>
            <person name="Holland S.I."/>
            <person name="Deshpande N.P."/>
            <person name="Wong Y.K."/>
            <person name="Ertan H."/>
            <person name="Manefield M."/>
            <person name="Russell T.L."/>
            <person name="Lee M.J."/>
        </authorList>
    </citation>
    <scope>NUCLEOTIDE SEQUENCE [LARGE SCALE GENOMIC DNA]</scope>
    <source>
        <strain evidence="1 2">DCMF</strain>
    </source>
</reference>
<dbReference type="EMBL" id="CP017634">
    <property type="protein sequence ID" value="ATW23789.1"/>
    <property type="molecule type" value="Genomic_DNA"/>
</dbReference>